<reference evidence="2 3" key="1">
    <citation type="submission" date="2014-08" db="EMBL/GenBank/DDBJ databases">
        <title>Whole genome shotgun sequence of Sphingomonas paucimobilis NBRC 13935.</title>
        <authorList>
            <person name="Hosoyama A."/>
            <person name="Hashimoto M."/>
            <person name="Hosoyama Y."/>
            <person name="Noguchi M."/>
            <person name="Uohara A."/>
            <person name="Ohji S."/>
            <person name="Katano-Makiyama Y."/>
            <person name="Ichikawa N."/>
            <person name="Kimura A."/>
            <person name="Yamazoe A."/>
            <person name="Fujita N."/>
        </authorList>
    </citation>
    <scope>NUCLEOTIDE SEQUENCE [LARGE SCALE GENOMIC DNA]</scope>
    <source>
        <strain evidence="2 3">NBRC 13935</strain>
    </source>
</reference>
<organism evidence="2 3">
    <name type="scientific">Sphingomonas paucimobilis NBRC 13935</name>
    <dbReference type="NCBI Taxonomy" id="1219050"/>
    <lineage>
        <taxon>Bacteria</taxon>
        <taxon>Pseudomonadati</taxon>
        <taxon>Pseudomonadota</taxon>
        <taxon>Alphaproteobacteria</taxon>
        <taxon>Sphingomonadales</taxon>
        <taxon>Sphingomonadaceae</taxon>
        <taxon>Sphingomonas</taxon>
    </lineage>
</organism>
<comment type="caution">
    <text evidence="2">The sequence shown here is derived from an EMBL/GenBank/DDBJ whole genome shotgun (WGS) entry which is preliminary data.</text>
</comment>
<keyword evidence="3" id="KW-1185">Reference proteome</keyword>
<evidence type="ECO:0000313" key="2">
    <source>
        <dbReference type="EMBL" id="GAN12784.1"/>
    </source>
</evidence>
<dbReference type="EMBL" id="BBJS01000013">
    <property type="protein sequence ID" value="GAN12784.1"/>
    <property type="molecule type" value="Genomic_DNA"/>
</dbReference>
<protein>
    <submittedName>
        <fullName evidence="2">DNA, contig: SP613</fullName>
    </submittedName>
</protein>
<accession>A0A0C9MZT7</accession>
<dbReference type="InterPro" id="IPR046612">
    <property type="entry name" value="DUF6671"/>
</dbReference>
<feature type="domain" description="DUF6671" evidence="1">
    <location>
        <begin position="81"/>
        <end position="290"/>
    </location>
</feature>
<evidence type="ECO:0000313" key="3">
    <source>
        <dbReference type="Proteomes" id="UP000032025"/>
    </source>
</evidence>
<dbReference type="RefSeq" id="WP_126053139.1">
    <property type="nucleotide sequence ID" value="NZ_BBJS01000013.1"/>
</dbReference>
<dbReference type="GeneID" id="78529463"/>
<dbReference type="Pfam" id="PF20376">
    <property type="entry name" value="DUF6671"/>
    <property type="match status" value="1"/>
</dbReference>
<dbReference type="Proteomes" id="UP000032025">
    <property type="component" value="Unassembled WGS sequence"/>
</dbReference>
<sequence>MSDATMAGRMCAGERAIFATMHGKERVVAPLVRRFLGMAVAVPAGLDTDRFGTFARDVPRLSSALDAARQKVAAAFAIDPGASLALASEGSFGPHPHFPFLAIDREIVVLADRASGFELVGQHATASTNYSHRIVQNVSAGLAFAAGIGFPGHGVVVIAVRDGQPAPDMALTKDVADHVALGEAIADIIRRCGAAFVETDMRAHRNPQRMRAMARATTDLIRRARSRCPSCAAPGYVVSERTAGLACADCGVPTLAIRAEIRTCIRCDHRVEQAVTAAAADPRYCPCCNP</sequence>
<dbReference type="AlphaFoldDB" id="A0A0C9MZT7"/>
<evidence type="ECO:0000259" key="1">
    <source>
        <dbReference type="Pfam" id="PF20376"/>
    </source>
</evidence>
<gene>
    <name evidence="2" type="ORF">SP6_13_00360</name>
</gene>
<proteinExistence type="predicted"/>
<name>A0A0C9MZT7_SPHPI</name>